<dbReference type="GO" id="GO:0005525">
    <property type="term" value="F:GTP binding"/>
    <property type="evidence" value="ECO:0007669"/>
    <property type="project" value="UniProtKB-KW"/>
</dbReference>
<dbReference type="AlphaFoldDB" id="A0AAV7ZW37"/>
<protein>
    <submittedName>
        <fullName evidence="3">Ras-like protein</fullName>
    </submittedName>
</protein>
<sequence length="200" mass="22560">MSQIEYSVVLFGGGSVGKSCLLIQYLQGRFVAEYDPTVAETYSKMMVFENNPISIKLFDTAGQGEFQKLQENHFFTSEGFLLLFSLTSNSSFLEIVNIHKRILKFRVSPPCILVGNKCDLVDDRRVSLEEAENFAKKYNISYFETSANTGKSVKPCFEKMLKLIKVLKENGGIQKDLKKKVKAKKDKKKGKIDSGCCIIL</sequence>
<dbReference type="InterPro" id="IPR005225">
    <property type="entry name" value="Small_GTP-bd"/>
</dbReference>
<dbReference type="PRINTS" id="PR00449">
    <property type="entry name" value="RASTRNSFRMNG"/>
</dbReference>
<dbReference type="InterPro" id="IPR020849">
    <property type="entry name" value="Small_GTPase_Ras-type"/>
</dbReference>
<dbReference type="PANTHER" id="PTHR24070">
    <property type="entry name" value="RAS, DI-RAS, AND RHEB FAMILY MEMBERS OF SMALL GTPASE SUPERFAMILY"/>
    <property type="match status" value="1"/>
</dbReference>
<name>A0AAV7ZW37_9EUKA</name>
<dbReference type="SMART" id="SM00176">
    <property type="entry name" value="RAN"/>
    <property type="match status" value="1"/>
</dbReference>
<dbReference type="InterPro" id="IPR027417">
    <property type="entry name" value="P-loop_NTPase"/>
</dbReference>
<evidence type="ECO:0000256" key="1">
    <source>
        <dbReference type="ARBA" id="ARBA00022741"/>
    </source>
</evidence>
<dbReference type="GO" id="GO:0003924">
    <property type="term" value="F:GTPase activity"/>
    <property type="evidence" value="ECO:0007669"/>
    <property type="project" value="InterPro"/>
</dbReference>
<dbReference type="EMBL" id="JANTQA010000023">
    <property type="protein sequence ID" value="KAJ3444707.1"/>
    <property type="molecule type" value="Genomic_DNA"/>
</dbReference>
<accession>A0AAV7ZW37</accession>
<dbReference type="GO" id="GO:0007165">
    <property type="term" value="P:signal transduction"/>
    <property type="evidence" value="ECO:0007669"/>
    <property type="project" value="InterPro"/>
</dbReference>
<keyword evidence="1" id="KW-0547">Nucleotide-binding</keyword>
<dbReference type="SUPFAM" id="SSF52540">
    <property type="entry name" value="P-loop containing nucleoside triphosphate hydrolases"/>
    <property type="match status" value="1"/>
</dbReference>
<reference evidence="3" key="1">
    <citation type="submission" date="2022-08" db="EMBL/GenBank/DDBJ databases">
        <title>Novel sulphate-reducing endosymbionts in the free-living metamonad Anaeramoeba.</title>
        <authorList>
            <person name="Jerlstrom-Hultqvist J."/>
            <person name="Cepicka I."/>
            <person name="Gallot-Lavallee L."/>
            <person name="Salas-Leiva D."/>
            <person name="Curtis B.A."/>
            <person name="Zahonova K."/>
            <person name="Pipaliya S."/>
            <person name="Dacks J."/>
            <person name="Roger A.J."/>
        </authorList>
    </citation>
    <scope>NUCLEOTIDE SEQUENCE</scope>
    <source>
        <strain evidence="3">Busselton2</strain>
    </source>
</reference>
<evidence type="ECO:0000313" key="3">
    <source>
        <dbReference type="EMBL" id="KAJ3444707.1"/>
    </source>
</evidence>
<dbReference type="PROSITE" id="PS51420">
    <property type="entry name" value="RHO"/>
    <property type="match status" value="1"/>
</dbReference>
<dbReference type="SMART" id="SM00173">
    <property type="entry name" value="RAS"/>
    <property type="match status" value="1"/>
</dbReference>
<evidence type="ECO:0000313" key="4">
    <source>
        <dbReference type="Proteomes" id="UP001146793"/>
    </source>
</evidence>
<dbReference type="PROSITE" id="PS51419">
    <property type="entry name" value="RAB"/>
    <property type="match status" value="1"/>
</dbReference>
<evidence type="ECO:0000256" key="2">
    <source>
        <dbReference type="ARBA" id="ARBA00023134"/>
    </source>
</evidence>
<keyword evidence="2" id="KW-0342">GTP-binding</keyword>
<dbReference type="SMART" id="SM00174">
    <property type="entry name" value="RHO"/>
    <property type="match status" value="1"/>
</dbReference>
<gene>
    <name evidence="3" type="ORF">M0812_10567</name>
</gene>
<dbReference type="NCBIfam" id="TIGR00231">
    <property type="entry name" value="small_GTP"/>
    <property type="match status" value="1"/>
</dbReference>
<dbReference type="Gene3D" id="3.40.50.300">
    <property type="entry name" value="P-loop containing nucleotide triphosphate hydrolases"/>
    <property type="match status" value="1"/>
</dbReference>
<dbReference type="Pfam" id="PF00071">
    <property type="entry name" value="Ras"/>
    <property type="match status" value="1"/>
</dbReference>
<proteinExistence type="predicted"/>
<dbReference type="GO" id="GO:0016020">
    <property type="term" value="C:membrane"/>
    <property type="evidence" value="ECO:0007669"/>
    <property type="project" value="InterPro"/>
</dbReference>
<dbReference type="FunFam" id="3.40.50.300:FF:001447">
    <property type="entry name" value="Ras-related protein Rab-1B"/>
    <property type="match status" value="1"/>
</dbReference>
<dbReference type="Proteomes" id="UP001146793">
    <property type="component" value="Unassembled WGS sequence"/>
</dbReference>
<dbReference type="InterPro" id="IPR001806">
    <property type="entry name" value="Small_GTPase"/>
</dbReference>
<organism evidence="3 4">
    <name type="scientific">Anaeramoeba flamelloides</name>
    <dbReference type="NCBI Taxonomy" id="1746091"/>
    <lineage>
        <taxon>Eukaryota</taxon>
        <taxon>Metamonada</taxon>
        <taxon>Anaeramoebidae</taxon>
        <taxon>Anaeramoeba</taxon>
    </lineage>
</organism>
<dbReference type="PROSITE" id="PS51421">
    <property type="entry name" value="RAS"/>
    <property type="match status" value="1"/>
</dbReference>
<dbReference type="SMART" id="SM00175">
    <property type="entry name" value="RAB"/>
    <property type="match status" value="1"/>
</dbReference>
<comment type="caution">
    <text evidence="3">The sequence shown here is derived from an EMBL/GenBank/DDBJ whole genome shotgun (WGS) entry which is preliminary data.</text>
</comment>